<keyword evidence="4 6" id="KW-1133">Transmembrane helix</keyword>
<dbReference type="PANTHER" id="PTHR30086">
    <property type="entry name" value="ARGININE EXPORTER PROTEIN ARGO"/>
    <property type="match status" value="1"/>
</dbReference>
<proteinExistence type="predicted"/>
<dbReference type="AlphaFoldDB" id="A0A845MK85"/>
<comment type="caution">
    <text evidence="7">The sequence shown here is derived from an EMBL/GenBank/DDBJ whole genome shotgun (WGS) entry which is preliminary data.</text>
</comment>
<keyword evidence="5 6" id="KW-0472">Membrane</keyword>
<protein>
    <submittedName>
        <fullName evidence="7">LysE family transporter</fullName>
    </submittedName>
</protein>
<feature type="transmembrane region" description="Helical" evidence="6">
    <location>
        <begin position="6"/>
        <end position="28"/>
    </location>
</feature>
<dbReference type="OrthoDB" id="9804822at2"/>
<evidence type="ECO:0000256" key="1">
    <source>
        <dbReference type="ARBA" id="ARBA00004651"/>
    </source>
</evidence>
<dbReference type="InterPro" id="IPR001123">
    <property type="entry name" value="LeuE-type"/>
</dbReference>
<dbReference type="RefSeq" id="WP_161340781.1">
    <property type="nucleotide sequence ID" value="NZ_JBHSDG010000003.1"/>
</dbReference>
<feature type="transmembrane region" description="Helical" evidence="6">
    <location>
        <begin position="71"/>
        <end position="92"/>
    </location>
</feature>
<evidence type="ECO:0000256" key="4">
    <source>
        <dbReference type="ARBA" id="ARBA00022989"/>
    </source>
</evidence>
<feature type="transmembrane region" description="Helical" evidence="6">
    <location>
        <begin position="113"/>
        <end position="140"/>
    </location>
</feature>
<comment type="subcellular location">
    <subcellularLocation>
        <location evidence="1">Cell membrane</location>
        <topology evidence="1">Multi-pass membrane protein</topology>
    </subcellularLocation>
</comment>
<name>A0A845MK85_9PROT</name>
<dbReference type="Proteomes" id="UP000445696">
    <property type="component" value="Unassembled WGS sequence"/>
</dbReference>
<dbReference type="Pfam" id="PF01810">
    <property type="entry name" value="LysE"/>
    <property type="match status" value="1"/>
</dbReference>
<accession>A0A845MK85</accession>
<dbReference type="GO" id="GO:0015171">
    <property type="term" value="F:amino acid transmembrane transporter activity"/>
    <property type="evidence" value="ECO:0007669"/>
    <property type="project" value="TreeGrafter"/>
</dbReference>
<organism evidence="7 8">
    <name type="scientific">Sneathiella chungangensis</name>
    <dbReference type="NCBI Taxonomy" id="1418234"/>
    <lineage>
        <taxon>Bacteria</taxon>
        <taxon>Pseudomonadati</taxon>
        <taxon>Pseudomonadota</taxon>
        <taxon>Alphaproteobacteria</taxon>
        <taxon>Sneathiellales</taxon>
        <taxon>Sneathiellaceae</taxon>
        <taxon>Sneathiella</taxon>
    </lineage>
</organism>
<evidence type="ECO:0000313" key="8">
    <source>
        <dbReference type="Proteomes" id="UP000445696"/>
    </source>
</evidence>
<evidence type="ECO:0000256" key="3">
    <source>
        <dbReference type="ARBA" id="ARBA00022692"/>
    </source>
</evidence>
<gene>
    <name evidence="7" type="ORF">GQF03_18540</name>
</gene>
<evidence type="ECO:0000256" key="2">
    <source>
        <dbReference type="ARBA" id="ARBA00022475"/>
    </source>
</evidence>
<dbReference type="EMBL" id="WTVA01000015">
    <property type="protein sequence ID" value="MZR24338.1"/>
    <property type="molecule type" value="Genomic_DNA"/>
</dbReference>
<keyword evidence="3 6" id="KW-0812">Transmembrane</keyword>
<evidence type="ECO:0000256" key="6">
    <source>
        <dbReference type="SAM" id="Phobius"/>
    </source>
</evidence>
<keyword evidence="2" id="KW-1003">Cell membrane</keyword>
<reference evidence="7 8" key="1">
    <citation type="journal article" date="2014" name="Int. J. Syst. Evol. Microbiol.">
        <title>Sneathiella chungangensis sp. nov., isolated from a marine sand, and emended description of the genus Sneathiella.</title>
        <authorList>
            <person name="Siamphan C."/>
            <person name="Kim H."/>
            <person name="Lee J.S."/>
            <person name="Kim W."/>
        </authorList>
    </citation>
    <scope>NUCLEOTIDE SEQUENCE [LARGE SCALE GENOMIC DNA]</scope>
    <source>
        <strain evidence="7 8">KCTC 32476</strain>
    </source>
</reference>
<sequence>MSITNWTLFILISIAPALSPGPAMLLALHNTVRFGGRATAWSALGNSIGLLILGFAVTFGLGMLLNTAPTVFMLVKWCGAGYLIVLGIRNLIARDPNSPAVTLEARNQIQPRALFIEALVVAVTNPKAILLLSALFLPFLAPNIPMLPQAAIMGFTFSILCYLAHMIIVVLVRLFHRQFLSQRGLKLVQLGTGWAFVVYGLAFLTLVQ</sequence>
<feature type="transmembrane region" description="Helical" evidence="6">
    <location>
        <begin position="40"/>
        <end position="65"/>
    </location>
</feature>
<feature type="transmembrane region" description="Helical" evidence="6">
    <location>
        <begin position="187"/>
        <end position="207"/>
    </location>
</feature>
<evidence type="ECO:0000256" key="5">
    <source>
        <dbReference type="ARBA" id="ARBA00023136"/>
    </source>
</evidence>
<dbReference type="PANTHER" id="PTHR30086:SF20">
    <property type="entry name" value="ARGININE EXPORTER PROTEIN ARGO-RELATED"/>
    <property type="match status" value="1"/>
</dbReference>
<dbReference type="GO" id="GO:0005886">
    <property type="term" value="C:plasma membrane"/>
    <property type="evidence" value="ECO:0007669"/>
    <property type="project" value="UniProtKB-SubCell"/>
</dbReference>
<feature type="transmembrane region" description="Helical" evidence="6">
    <location>
        <begin position="152"/>
        <end position="175"/>
    </location>
</feature>
<keyword evidence="8" id="KW-1185">Reference proteome</keyword>
<evidence type="ECO:0000313" key="7">
    <source>
        <dbReference type="EMBL" id="MZR24338.1"/>
    </source>
</evidence>